<evidence type="ECO:0000313" key="1">
    <source>
        <dbReference type="EMBL" id="AHJ58561.1"/>
    </source>
</evidence>
<dbReference type="RefSeq" id="WP_024264339.1">
    <property type="nucleotide sequence ID" value="NC_023497.1"/>
</dbReference>
<sequence length="86" mass="9110">MKIYAVVVTSSDAPDRPMLVDAWDAAMVAENPSGWRRVVAEEALDHDVQAVAGIVIEVPTDAVLQLLRMPVPTVAATAIEPEGSVS</sequence>
<protein>
    <submittedName>
        <fullName evidence="1">Uncharacterized protein</fullName>
    </submittedName>
</protein>
<evidence type="ECO:0000313" key="2">
    <source>
        <dbReference type="Proteomes" id="UP000013968"/>
    </source>
</evidence>
<geneLocation type="plasmid" evidence="1 2">
    <name>pXL100</name>
</geneLocation>
<keyword evidence="1" id="KW-0614">Plasmid</keyword>
<dbReference type="Proteomes" id="UP000013968">
    <property type="component" value="Plasmid pXL100"/>
</dbReference>
<name>W6IBC3_9PSEU</name>
<dbReference type="EMBL" id="CP003411">
    <property type="protein sequence ID" value="AHJ58561.1"/>
    <property type="molecule type" value="Genomic_DNA"/>
</dbReference>
<accession>W6IBC3</accession>
<dbReference type="KEGG" id="aoi:AORI_P046"/>
<dbReference type="HOGENOM" id="CLU_2490985_0_0_11"/>
<keyword evidence="2" id="KW-1185">Reference proteome</keyword>
<reference evidence="1 2" key="1">
    <citation type="journal article" date="2014" name="BMC Genomics">
        <title>Complete genome sequence and comparative genomic analyses of the vancomycin-producing Amycolatopsis orientalis.</title>
        <authorList>
            <person name="Xu L."/>
            <person name="Huang H."/>
            <person name="Wei W."/>
            <person name="Zhong Y."/>
            <person name="Tang B."/>
            <person name="Yuan H."/>
            <person name="Zhu L."/>
            <person name="Huang W."/>
            <person name="Ge M."/>
            <person name="Yang S."/>
            <person name="Zheng H."/>
            <person name="Jiang W."/>
            <person name="Chen D."/>
            <person name="Zhao G.P."/>
            <person name="Zhao W."/>
        </authorList>
    </citation>
    <scope>NUCLEOTIDE SEQUENCE [LARGE SCALE GENOMIC DNA]</scope>
    <source>
        <strain evidence="1 2">HCCB10007</strain>
        <plasmid evidence="1 2">pXL100</plasmid>
    </source>
</reference>
<dbReference type="AlphaFoldDB" id="W6IBC3"/>
<proteinExistence type="predicted"/>
<organism evidence="1 2">
    <name type="scientific">Amycolatopsis keratiniphila</name>
    <dbReference type="NCBI Taxonomy" id="129921"/>
    <lineage>
        <taxon>Bacteria</taxon>
        <taxon>Bacillati</taxon>
        <taxon>Actinomycetota</taxon>
        <taxon>Actinomycetes</taxon>
        <taxon>Pseudonocardiales</taxon>
        <taxon>Pseudonocardiaceae</taxon>
        <taxon>Amycolatopsis</taxon>
        <taxon>Amycolatopsis japonica group</taxon>
    </lineage>
</organism>
<gene>
    <name evidence="1" type="ORF">AORI_P046</name>
</gene>